<dbReference type="OrthoDB" id="3770097at2759"/>
<evidence type="ECO:0000256" key="1">
    <source>
        <dbReference type="SAM" id="Phobius"/>
    </source>
</evidence>
<keyword evidence="1" id="KW-1133">Transmembrane helix</keyword>
<accession>A0A3M7M1L4</accession>
<keyword evidence="3" id="KW-1185">Reference proteome</keyword>
<keyword evidence="1" id="KW-0812">Transmembrane</keyword>
<evidence type="ECO:0000313" key="3">
    <source>
        <dbReference type="Proteomes" id="UP000265663"/>
    </source>
</evidence>
<keyword evidence="1" id="KW-0472">Membrane</keyword>
<evidence type="ECO:0000313" key="2">
    <source>
        <dbReference type="EMBL" id="RMZ68371.1"/>
    </source>
</evidence>
<dbReference type="Proteomes" id="UP000265663">
    <property type="component" value="Unassembled WGS sequence"/>
</dbReference>
<proteinExistence type="predicted"/>
<feature type="transmembrane region" description="Helical" evidence="1">
    <location>
        <begin position="57"/>
        <end position="75"/>
    </location>
</feature>
<dbReference type="AlphaFoldDB" id="A0A3M7M1L4"/>
<name>A0A3M7M1L4_9PLEO</name>
<organism evidence="2 3">
    <name type="scientific">Pyrenophora seminiperda CCB06</name>
    <dbReference type="NCBI Taxonomy" id="1302712"/>
    <lineage>
        <taxon>Eukaryota</taxon>
        <taxon>Fungi</taxon>
        <taxon>Dikarya</taxon>
        <taxon>Ascomycota</taxon>
        <taxon>Pezizomycotina</taxon>
        <taxon>Dothideomycetes</taxon>
        <taxon>Pleosporomycetidae</taxon>
        <taxon>Pleosporales</taxon>
        <taxon>Pleosporineae</taxon>
        <taxon>Pleosporaceae</taxon>
        <taxon>Pyrenophora</taxon>
    </lineage>
</organism>
<dbReference type="EMBL" id="KE747815">
    <property type="protein sequence ID" value="RMZ68371.1"/>
    <property type="molecule type" value="Genomic_DNA"/>
</dbReference>
<reference evidence="2 3" key="1">
    <citation type="journal article" date="2014" name="PLoS ONE">
        <title>De novo Genome Assembly of the Fungal Plant Pathogen Pyrenophora semeniperda.</title>
        <authorList>
            <person name="Soliai M.M."/>
            <person name="Meyer S.E."/>
            <person name="Udall J.A."/>
            <person name="Elzinga D.E."/>
            <person name="Hermansen R.A."/>
            <person name="Bodily P.M."/>
            <person name="Hart A.A."/>
            <person name="Coleman C.E."/>
        </authorList>
    </citation>
    <scope>NUCLEOTIDE SEQUENCE [LARGE SCALE GENOMIC DNA]</scope>
    <source>
        <strain evidence="2 3">CCB06</strain>
        <tissue evidence="2">Mycelium</tissue>
    </source>
</reference>
<gene>
    <name evidence="2" type="ORF">GMOD_00009996</name>
</gene>
<sequence>MPVVYPAWQPEMSDVTSTILTLTLTSRVRAAPSATPAAEKMSSRIESMTSLFAGPDGIFWTLILLYAILSLVSLVQSRRELSEGEEMERAVDDDWDLPWQTKDWMTLYGLIGMAYEDETMYTPFRRQYIRSIQQRYQLPTRSQLRMLLETGIIPLFIQDGGISTEQRRHWCWSSTFPFIKLSRFEQAKRRACFEFLIPRPERPEVARFFKILGYNQWRYGVQMRTCNQIHNRETVDAWEEPAGPYDNTSFPLSIGAESTLEPMLPILPDKPLDMARSDTINGLEWYVKDNITRTLPLLHFWDVCIFRVEAGHWGPAELDSFILGCAEKAGLNYRWPVDVARRKAIKELERRGLATKVD</sequence>
<protein>
    <submittedName>
        <fullName evidence="2">Uncharacterized protein</fullName>
    </submittedName>
</protein>